<evidence type="ECO:0000256" key="4">
    <source>
        <dbReference type="ARBA" id="ARBA00022679"/>
    </source>
</evidence>
<keyword evidence="6 17" id="KW-0418">Kinase</keyword>
<feature type="modified residue" description="Phosphohistidine" evidence="11">
    <location>
        <position position="822"/>
    </location>
</feature>
<dbReference type="SUPFAM" id="SSF47384">
    <property type="entry name" value="Homodimeric domain of signal transducing histidine kinase"/>
    <property type="match status" value="1"/>
</dbReference>
<organism evidence="17 18">
    <name type="scientific">Desulfobacula phenolica</name>
    <dbReference type="NCBI Taxonomy" id="90732"/>
    <lineage>
        <taxon>Bacteria</taxon>
        <taxon>Pseudomonadati</taxon>
        <taxon>Thermodesulfobacteriota</taxon>
        <taxon>Desulfobacteria</taxon>
        <taxon>Desulfobacterales</taxon>
        <taxon>Desulfobacteraceae</taxon>
        <taxon>Desulfobacula</taxon>
    </lineage>
</organism>
<dbReference type="PANTHER" id="PTHR45339">
    <property type="entry name" value="HYBRID SIGNAL TRANSDUCTION HISTIDINE KINASE J"/>
    <property type="match status" value="1"/>
</dbReference>
<feature type="domain" description="Histidine kinase" evidence="14">
    <location>
        <begin position="200"/>
        <end position="421"/>
    </location>
</feature>
<protein>
    <recommendedName>
        <fullName evidence="10">Sensory/regulatory protein RpfC</fullName>
        <ecNumber evidence="2">2.7.13.3</ecNumber>
    </recommendedName>
</protein>
<dbReference type="InterPro" id="IPR011006">
    <property type="entry name" value="CheY-like_superfamily"/>
</dbReference>
<dbReference type="Proteomes" id="UP000199608">
    <property type="component" value="Unassembled WGS sequence"/>
</dbReference>
<dbReference type="SMART" id="SM00448">
    <property type="entry name" value="REC"/>
    <property type="match status" value="2"/>
</dbReference>
<accession>A0A1H2GNY1</accession>
<evidence type="ECO:0000256" key="8">
    <source>
        <dbReference type="ARBA" id="ARBA00023012"/>
    </source>
</evidence>
<dbReference type="EC" id="2.7.13.3" evidence="2"/>
<feature type="domain" description="HPt" evidence="16">
    <location>
        <begin position="783"/>
        <end position="875"/>
    </location>
</feature>
<dbReference type="SUPFAM" id="SSF55874">
    <property type="entry name" value="ATPase domain of HSP90 chaperone/DNA topoisomerase II/histidine kinase"/>
    <property type="match status" value="1"/>
</dbReference>
<evidence type="ECO:0000313" key="18">
    <source>
        <dbReference type="Proteomes" id="UP000199608"/>
    </source>
</evidence>
<dbReference type="CDD" id="cd16922">
    <property type="entry name" value="HATPase_EvgS-ArcB-TorS-like"/>
    <property type="match status" value="1"/>
</dbReference>
<dbReference type="InterPro" id="IPR036641">
    <property type="entry name" value="HPT_dom_sf"/>
</dbReference>
<feature type="modified residue" description="4-aspartylphosphate" evidence="12">
    <location>
        <position position="638"/>
    </location>
</feature>
<feature type="transmembrane region" description="Helical" evidence="13">
    <location>
        <begin position="32"/>
        <end position="53"/>
    </location>
</feature>
<dbReference type="SMART" id="SM00387">
    <property type="entry name" value="HATPase_c"/>
    <property type="match status" value="1"/>
</dbReference>
<keyword evidence="4" id="KW-0808">Transferase</keyword>
<dbReference type="SMART" id="SM00388">
    <property type="entry name" value="HisKA"/>
    <property type="match status" value="1"/>
</dbReference>
<dbReference type="InterPro" id="IPR001789">
    <property type="entry name" value="Sig_transdc_resp-reg_receiver"/>
</dbReference>
<dbReference type="Gene3D" id="1.20.120.160">
    <property type="entry name" value="HPT domain"/>
    <property type="match status" value="1"/>
</dbReference>
<name>A0A1H2GNY1_9BACT</name>
<dbReference type="CDD" id="cd17546">
    <property type="entry name" value="REC_hyHK_CKI1_RcsC-like"/>
    <property type="match status" value="1"/>
</dbReference>
<dbReference type="Gene3D" id="3.40.50.2300">
    <property type="match status" value="2"/>
</dbReference>
<dbReference type="Pfam" id="PF00512">
    <property type="entry name" value="HisKA"/>
    <property type="match status" value="1"/>
</dbReference>
<dbReference type="PANTHER" id="PTHR45339:SF5">
    <property type="entry name" value="HISTIDINE KINASE"/>
    <property type="match status" value="1"/>
</dbReference>
<dbReference type="GO" id="GO:0005886">
    <property type="term" value="C:plasma membrane"/>
    <property type="evidence" value="ECO:0007669"/>
    <property type="project" value="UniProtKB-SubCell"/>
</dbReference>
<dbReference type="CDD" id="cd00082">
    <property type="entry name" value="HisKA"/>
    <property type="match status" value="1"/>
</dbReference>
<dbReference type="Pfam" id="PF02518">
    <property type="entry name" value="HATPase_c"/>
    <property type="match status" value="1"/>
</dbReference>
<dbReference type="GO" id="GO:0000155">
    <property type="term" value="F:phosphorelay sensor kinase activity"/>
    <property type="evidence" value="ECO:0007669"/>
    <property type="project" value="InterPro"/>
</dbReference>
<comment type="subunit">
    <text evidence="9">At low DSF concentrations, interacts with RpfF.</text>
</comment>
<dbReference type="PROSITE" id="PS50109">
    <property type="entry name" value="HIS_KIN"/>
    <property type="match status" value="1"/>
</dbReference>
<dbReference type="Gene3D" id="1.10.287.130">
    <property type="match status" value="1"/>
</dbReference>
<evidence type="ECO:0000256" key="3">
    <source>
        <dbReference type="ARBA" id="ARBA00022553"/>
    </source>
</evidence>
<feature type="transmembrane region" description="Helical" evidence="13">
    <location>
        <begin position="143"/>
        <end position="161"/>
    </location>
</feature>
<dbReference type="InterPro" id="IPR003661">
    <property type="entry name" value="HisK_dim/P_dom"/>
</dbReference>
<dbReference type="Gene3D" id="3.30.565.10">
    <property type="entry name" value="Histidine kinase-like ATPase, C-terminal domain"/>
    <property type="match status" value="1"/>
</dbReference>
<dbReference type="Pfam" id="PF01627">
    <property type="entry name" value="Hpt"/>
    <property type="match status" value="1"/>
</dbReference>
<evidence type="ECO:0000256" key="10">
    <source>
        <dbReference type="ARBA" id="ARBA00068150"/>
    </source>
</evidence>
<evidence type="ECO:0000259" key="14">
    <source>
        <dbReference type="PROSITE" id="PS50109"/>
    </source>
</evidence>
<evidence type="ECO:0000256" key="6">
    <source>
        <dbReference type="ARBA" id="ARBA00022777"/>
    </source>
</evidence>
<dbReference type="SUPFAM" id="SSF47226">
    <property type="entry name" value="Histidine-containing phosphotransfer domain, HPT domain"/>
    <property type="match status" value="1"/>
</dbReference>
<keyword evidence="13" id="KW-0812">Transmembrane</keyword>
<reference evidence="18" key="1">
    <citation type="submission" date="2016-10" db="EMBL/GenBank/DDBJ databases">
        <authorList>
            <person name="Varghese N."/>
            <person name="Submissions S."/>
        </authorList>
    </citation>
    <scope>NUCLEOTIDE SEQUENCE [LARGE SCALE GENOMIC DNA]</scope>
    <source>
        <strain evidence="18">DSM 3384</strain>
    </source>
</reference>
<feature type="domain" description="Response regulatory" evidence="15">
    <location>
        <begin position="440"/>
        <end position="561"/>
    </location>
</feature>
<evidence type="ECO:0000256" key="11">
    <source>
        <dbReference type="PROSITE-ProRule" id="PRU00110"/>
    </source>
</evidence>
<evidence type="ECO:0000256" key="13">
    <source>
        <dbReference type="SAM" id="Phobius"/>
    </source>
</evidence>
<evidence type="ECO:0000256" key="2">
    <source>
        <dbReference type="ARBA" id="ARBA00012438"/>
    </source>
</evidence>
<proteinExistence type="predicted"/>
<dbReference type="FunFam" id="1.10.287.130:FF:000002">
    <property type="entry name" value="Two-component osmosensing histidine kinase"/>
    <property type="match status" value="1"/>
</dbReference>
<keyword evidence="3 12" id="KW-0597">Phosphoprotein</keyword>
<feature type="transmembrane region" description="Helical" evidence="13">
    <location>
        <begin position="107"/>
        <end position="123"/>
    </location>
</feature>
<evidence type="ECO:0000259" key="15">
    <source>
        <dbReference type="PROSITE" id="PS50110"/>
    </source>
</evidence>
<dbReference type="PROSITE" id="PS50894">
    <property type="entry name" value="HPT"/>
    <property type="match status" value="1"/>
</dbReference>
<evidence type="ECO:0000256" key="1">
    <source>
        <dbReference type="ARBA" id="ARBA00000085"/>
    </source>
</evidence>
<dbReference type="GO" id="GO:0005524">
    <property type="term" value="F:ATP binding"/>
    <property type="evidence" value="ECO:0007669"/>
    <property type="project" value="UniProtKB-KW"/>
</dbReference>
<dbReference type="Pfam" id="PF00072">
    <property type="entry name" value="Response_reg"/>
    <property type="match status" value="1"/>
</dbReference>
<dbReference type="InterPro" id="IPR004358">
    <property type="entry name" value="Sig_transdc_His_kin-like_C"/>
</dbReference>
<evidence type="ECO:0000313" key="17">
    <source>
        <dbReference type="EMBL" id="SDU21192.1"/>
    </source>
</evidence>
<comment type="catalytic activity">
    <reaction evidence="1">
        <text>ATP + protein L-histidine = ADP + protein N-phospho-L-histidine.</text>
        <dbReference type="EC" id="2.7.13.3"/>
    </reaction>
</comment>
<keyword evidence="13" id="KW-1133">Transmembrane helix</keyword>
<keyword evidence="13" id="KW-0472">Membrane</keyword>
<evidence type="ECO:0000256" key="12">
    <source>
        <dbReference type="PROSITE-ProRule" id="PRU00169"/>
    </source>
</evidence>
<evidence type="ECO:0000256" key="9">
    <source>
        <dbReference type="ARBA" id="ARBA00064003"/>
    </source>
</evidence>
<dbReference type="PRINTS" id="PR00344">
    <property type="entry name" value="BCTRLSENSOR"/>
</dbReference>
<dbReference type="EMBL" id="FNLL01000005">
    <property type="protein sequence ID" value="SDU21192.1"/>
    <property type="molecule type" value="Genomic_DNA"/>
</dbReference>
<gene>
    <name evidence="17" type="ORF">SAMN04487931_105303</name>
</gene>
<dbReference type="InterPro" id="IPR003594">
    <property type="entry name" value="HATPase_dom"/>
</dbReference>
<sequence>MTVYGSINLKAFSLIFSGLLILQSGLFFKMGAVSLVALGCFVLLINIVNLYVLKKSGKTFRSHILNTSFVFYLSCLCYKTGGFYSISMVFLLFVPLLTTVFPDRKSGVPYLIVAGLLFFLFYFDQRLNLSILVSERFVNISLYRFYNLLAILGGFFAIVMVREKNYEQLGILLTQSRQECRRISENADKATKIKDEFLANMSHEIRNPMNGIIGMMHVLLDSDLDEEQRSYSKIVYNSTRALLTIVNDILDLSKIEAGKLELDVRDFDLDIAIKDMVSLPELQARQKGIDFLCFIDSDVPCLLQGDIGRIRQVINNLTGNAIKFTGSGEVRLSVTLKREDETSATLHFSVEDTGIGIKDDQLTTLFESFTQADLSITKKYGGTGLGLAISKLLVEKMGGKIGAESIDMIGTTFWFTLPLKKQVEKEKTVDLFTRNAEDCRILVLSDGSILGKSFENNLNELKIDYDQAFDDTQAMEMLRWAKDDNNPFHMVIMEAKEFDENVEALGKKIKQDDQLKNTRLILLSSIGKKGDARRFEDIGFSAFLSKPVEKSLLQDCIKAVLSRSYNGNAGNLPIITRYSILESKKYVRKILIVEDMETNLLTAKALIGKLGYQTDVAKNGLEAVNKHKHNLYDMILMDCQMPVMDGFEATRQIRENEKILKMDHIPIVAMTGNAFEKDRQKCFEAGMDDFISKPVEPDILSQKVSSNLTDRLQFLKKECPEKSDDEFGQDNEFDQIDEPIQNDEPGQIDIMPETVQSDLLSKTDMKMDMCFNKDKLFERFGGDEEIIEVVLDSFLQEAPELIDAIDYAIDKNDAEGVRLNSHALKGSAANVNADLLRNAALDMEAHAKIEKFNSFALTFEAIQNEYKKFVRKAKL</sequence>
<keyword evidence="5" id="KW-0547">Nucleotide-binding</keyword>
<dbReference type="InterPro" id="IPR036097">
    <property type="entry name" value="HisK_dim/P_sf"/>
</dbReference>
<keyword evidence="7" id="KW-0067">ATP-binding</keyword>
<dbReference type="SUPFAM" id="SSF52172">
    <property type="entry name" value="CheY-like"/>
    <property type="match status" value="2"/>
</dbReference>
<dbReference type="InterPro" id="IPR005467">
    <property type="entry name" value="His_kinase_dom"/>
</dbReference>
<dbReference type="AlphaFoldDB" id="A0A1H2GNY1"/>
<keyword evidence="8" id="KW-0902">Two-component regulatory system</keyword>
<dbReference type="FunFam" id="3.30.565.10:FF:000010">
    <property type="entry name" value="Sensor histidine kinase RcsC"/>
    <property type="match status" value="1"/>
</dbReference>
<dbReference type="InterPro" id="IPR008207">
    <property type="entry name" value="Sig_transdc_His_kin_Hpt_dom"/>
</dbReference>
<feature type="domain" description="Response regulatory" evidence="15">
    <location>
        <begin position="589"/>
        <end position="708"/>
    </location>
</feature>
<comment type="caution">
    <text evidence="12">Lacks conserved residue(s) required for the propagation of feature annotation.</text>
</comment>
<evidence type="ECO:0000256" key="5">
    <source>
        <dbReference type="ARBA" id="ARBA00022741"/>
    </source>
</evidence>
<dbReference type="PROSITE" id="PS50110">
    <property type="entry name" value="RESPONSE_REGULATORY"/>
    <property type="match status" value="2"/>
</dbReference>
<evidence type="ECO:0000259" key="16">
    <source>
        <dbReference type="PROSITE" id="PS50894"/>
    </source>
</evidence>
<evidence type="ECO:0000256" key="7">
    <source>
        <dbReference type="ARBA" id="ARBA00022840"/>
    </source>
</evidence>
<feature type="transmembrane region" description="Helical" evidence="13">
    <location>
        <begin position="7"/>
        <end position="26"/>
    </location>
</feature>
<dbReference type="InterPro" id="IPR036890">
    <property type="entry name" value="HATPase_C_sf"/>
</dbReference>
<keyword evidence="18" id="KW-1185">Reference proteome</keyword>